<reference evidence="9 10" key="1">
    <citation type="submission" date="2019-02" db="EMBL/GenBank/DDBJ databases">
        <authorList>
            <person name="Li S.-H."/>
        </authorList>
    </citation>
    <scope>NUCLEOTIDE SEQUENCE [LARGE SCALE GENOMIC DNA]</scope>
    <source>
        <strain evidence="9 10">IMCC14385</strain>
    </source>
</reference>
<feature type="domain" description="Na+/H+ antiporter NhaC-like C-terminal" evidence="8">
    <location>
        <begin position="326"/>
        <end position="611"/>
    </location>
</feature>
<evidence type="ECO:0000256" key="4">
    <source>
        <dbReference type="ARBA" id="ARBA00022989"/>
    </source>
</evidence>
<feature type="transmembrane region" description="Helical" evidence="7">
    <location>
        <begin position="173"/>
        <end position="190"/>
    </location>
</feature>
<feature type="transmembrane region" description="Helical" evidence="7">
    <location>
        <begin position="431"/>
        <end position="451"/>
    </location>
</feature>
<feature type="transmembrane region" description="Helical" evidence="7">
    <location>
        <begin position="43"/>
        <end position="62"/>
    </location>
</feature>
<feature type="transmembrane region" description="Helical" evidence="7">
    <location>
        <begin position="526"/>
        <end position="544"/>
    </location>
</feature>
<feature type="transmembrane region" description="Helical" evidence="7">
    <location>
        <begin position="598"/>
        <end position="619"/>
    </location>
</feature>
<keyword evidence="2" id="KW-1003">Cell membrane</keyword>
<sequence>MSKKITNNNDQGSQTSAPLEEAAVTPAQHTETLIESDVRLRPLLKPAGIIFLCSLAISFFVAQTVNPVWVEQKTVFQVYESSNGSLVYTYKGEEVAFTADTVPYAQAELNQQSLDQLVGEPTTRQQWVTEVVSNAGEESVQYAQLEAKYHLGIWSLLPAVLTIALCVLTREPLTALLGGVAVGAFMLGRFDLTGDVLIPSLASPGTASVLLLYLWLLGGLLGIWSKTGAAQAFADYMTKHFVRGPRSAKVVTWCLGVFFFQGGTISTVLVGTTVRPLADRENVSHEEMAYIVDSTASPIASILAFNAWPAYVQALIYVPGVAFLATEADRISFFFKSVPFSFYSIFAVLGTLLLSLGITRFAGGGIRRAQQRAAATGELDAPDATPLAAEELQTSKVPAGYASHVSEFLIPIILIIGTAITTFALTGSPNVHWGFGFALLTAACIALFKGMKLGELVEGLGDGLKGVVVASVILMLAITIGAISKDVGGGLFLVEMLGERIPFWTLPVCLQLLTMAAAFSTGSSWGTYAIVFPLAMPLAWAVAVNQGVSNPELFMTICFVTVLNGSVYGDQCSPISDTTILSSMTTGCDLMDHVKTQLVPATIASAIAAVLWTATVYWFA</sequence>
<dbReference type="PANTHER" id="PTHR43478:SF1">
    <property type="entry name" value="NA+_H+ ANTIPORTER NHAC-LIKE C-TERMINAL DOMAIN-CONTAINING PROTEIN"/>
    <property type="match status" value="1"/>
</dbReference>
<evidence type="ECO:0000256" key="7">
    <source>
        <dbReference type="SAM" id="Phobius"/>
    </source>
</evidence>
<keyword evidence="10" id="KW-1185">Reference proteome</keyword>
<dbReference type="EMBL" id="CP036422">
    <property type="protein sequence ID" value="QFU76594.1"/>
    <property type="molecule type" value="Genomic_DNA"/>
</dbReference>
<keyword evidence="4 7" id="KW-1133">Transmembrane helix</keyword>
<keyword evidence="5 7" id="KW-0472">Membrane</keyword>
<evidence type="ECO:0000313" key="10">
    <source>
        <dbReference type="Proteomes" id="UP000326287"/>
    </source>
</evidence>
<dbReference type="PANTHER" id="PTHR43478">
    <property type="entry name" value="NA+/H+ ANTIPORTER-RELATED"/>
    <property type="match status" value="1"/>
</dbReference>
<dbReference type="InterPro" id="IPR018461">
    <property type="entry name" value="Na/H_Antiport_NhaC-like_C"/>
</dbReference>
<proteinExistence type="predicted"/>
<feature type="transmembrane region" description="Helical" evidence="7">
    <location>
        <begin position="250"/>
        <end position="270"/>
    </location>
</feature>
<dbReference type="Proteomes" id="UP000326287">
    <property type="component" value="Chromosome"/>
</dbReference>
<gene>
    <name evidence="9" type="ORF">EY643_13525</name>
</gene>
<evidence type="ECO:0000256" key="6">
    <source>
        <dbReference type="SAM" id="MobiDB-lite"/>
    </source>
</evidence>
<keyword evidence="3 7" id="KW-0812">Transmembrane</keyword>
<feature type="transmembrane region" description="Helical" evidence="7">
    <location>
        <begin position="503"/>
        <end position="519"/>
    </location>
</feature>
<dbReference type="OrthoDB" id="9762978at2"/>
<dbReference type="GO" id="GO:0005886">
    <property type="term" value="C:plasma membrane"/>
    <property type="evidence" value="ECO:0007669"/>
    <property type="project" value="UniProtKB-SubCell"/>
</dbReference>
<evidence type="ECO:0000259" key="8">
    <source>
        <dbReference type="Pfam" id="PF03553"/>
    </source>
</evidence>
<feature type="region of interest" description="Disordered" evidence="6">
    <location>
        <begin position="1"/>
        <end position="28"/>
    </location>
</feature>
<feature type="transmembrane region" description="Helical" evidence="7">
    <location>
        <begin position="340"/>
        <end position="362"/>
    </location>
</feature>
<organism evidence="9 10">
    <name type="scientific">Halioglobus maricola</name>
    <dbReference type="NCBI Taxonomy" id="2601894"/>
    <lineage>
        <taxon>Bacteria</taxon>
        <taxon>Pseudomonadati</taxon>
        <taxon>Pseudomonadota</taxon>
        <taxon>Gammaproteobacteria</taxon>
        <taxon>Cellvibrionales</taxon>
        <taxon>Halieaceae</taxon>
        <taxon>Halioglobus</taxon>
    </lineage>
</organism>
<dbReference type="AlphaFoldDB" id="A0A5P9NMU9"/>
<dbReference type="RefSeq" id="WP_153239736.1">
    <property type="nucleotide sequence ID" value="NZ_CP036422.1"/>
</dbReference>
<protein>
    <submittedName>
        <fullName evidence="9">Sodium:proton antiporter</fullName>
    </submittedName>
</protein>
<evidence type="ECO:0000313" key="9">
    <source>
        <dbReference type="EMBL" id="QFU76594.1"/>
    </source>
</evidence>
<feature type="transmembrane region" description="Helical" evidence="7">
    <location>
        <begin position="408"/>
        <end position="425"/>
    </location>
</feature>
<dbReference type="Pfam" id="PF03553">
    <property type="entry name" value="Na_H_antiporter"/>
    <property type="match status" value="1"/>
</dbReference>
<dbReference type="KEGG" id="halc:EY643_13525"/>
<evidence type="ECO:0000256" key="5">
    <source>
        <dbReference type="ARBA" id="ARBA00023136"/>
    </source>
</evidence>
<feature type="transmembrane region" description="Helical" evidence="7">
    <location>
        <begin position="210"/>
        <end position="229"/>
    </location>
</feature>
<feature type="compositionally biased region" description="Polar residues" evidence="6">
    <location>
        <begin position="1"/>
        <end position="17"/>
    </location>
</feature>
<comment type="subcellular location">
    <subcellularLocation>
        <location evidence="1">Cell membrane</location>
        <topology evidence="1">Multi-pass membrane protein</topology>
    </subcellularLocation>
</comment>
<evidence type="ECO:0000256" key="2">
    <source>
        <dbReference type="ARBA" id="ARBA00022475"/>
    </source>
</evidence>
<feature type="transmembrane region" description="Helical" evidence="7">
    <location>
        <begin position="463"/>
        <end position="483"/>
    </location>
</feature>
<feature type="transmembrane region" description="Helical" evidence="7">
    <location>
        <begin position="149"/>
        <end position="168"/>
    </location>
</feature>
<evidence type="ECO:0000256" key="1">
    <source>
        <dbReference type="ARBA" id="ARBA00004651"/>
    </source>
</evidence>
<name>A0A5P9NMU9_9GAMM</name>
<evidence type="ECO:0000256" key="3">
    <source>
        <dbReference type="ARBA" id="ARBA00022692"/>
    </source>
</evidence>
<accession>A0A5P9NMU9</accession>